<keyword evidence="2" id="KW-1185">Reference proteome</keyword>
<evidence type="ECO:0000313" key="1">
    <source>
        <dbReference type="EMBL" id="KAG8088806.1"/>
    </source>
</evidence>
<gene>
    <name evidence="1" type="ORF">GUJ93_ZPchr0011g27477</name>
</gene>
<comment type="caution">
    <text evidence="1">The sequence shown here is derived from an EMBL/GenBank/DDBJ whole genome shotgun (WGS) entry which is preliminary data.</text>
</comment>
<reference evidence="1" key="1">
    <citation type="journal article" date="2021" name="bioRxiv">
        <title>Whole Genome Assembly and Annotation of Northern Wild Rice, Zizania palustris L., Supports a Whole Genome Duplication in the Zizania Genus.</title>
        <authorList>
            <person name="Haas M."/>
            <person name="Kono T."/>
            <person name="Macchietto M."/>
            <person name="Millas R."/>
            <person name="McGilp L."/>
            <person name="Shao M."/>
            <person name="Duquette J."/>
            <person name="Hirsch C.N."/>
            <person name="Kimball J."/>
        </authorList>
    </citation>
    <scope>NUCLEOTIDE SEQUENCE</scope>
    <source>
        <tissue evidence="1">Fresh leaf tissue</tissue>
    </source>
</reference>
<evidence type="ECO:0000313" key="2">
    <source>
        <dbReference type="Proteomes" id="UP000729402"/>
    </source>
</evidence>
<organism evidence="1 2">
    <name type="scientific">Zizania palustris</name>
    <name type="common">Northern wild rice</name>
    <dbReference type="NCBI Taxonomy" id="103762"/>
    <lineage>
        <taxon>Eukaryota</taxon>
        <taxon>Viridiplantae</taxon>
        <taxon>Streptophyta</taxon>
        <taxon>Embryophyta</taxon>
        <taxon>Tracheophyta</taxon>
        <taxon>Spermatophyta</taxon>
        <taxon>Magnoliopsida</taxon>
        <taxon>Liliopsida</taxon>
        <taxon>Poales</taxon>
        <taxon>Poaceae</taxon>
        <taxon>BOP clade</taxon>
        <taxon>Oryzoideae</taxon>
        <taxon>Oryzeae</taxon>
        <taxon>Zizaniinae</taxon>
        <taxon>Zizania</taxon>
    </lineage>
</organism>
<reference evidence="1" key="2">
    <citation type="submission" date="2021-02" db="EMBL/GenBank/DDBJ databases">
        <authorList>
            <person name="Kimball J.A."/>
            <person name="Haas M.W."/>
            <person name="Macchietto M."/>
            <person name="Kono T."/>
            <person name="Duquette J."/>
            <person name="Shao M."/>
        </authorList>
    </citation>
    <scope>NUCLEOTIDE SEQUENCE</scope>
    <source>
        <tissue evidence="1">Fresh leaf tissue</tissue>
    </source>
</reference>
<protein>
    <submittedName>
        <fullName evidence="1">Uncharacterized protein</fullName>
    </submittedName>
</protein>
<proteinExistence type="predicted"/>
<name>A0A8J5WGT0_ZIZPA</name>
<accession>A0A8J5WGT0</accession>
<dbReference type="EMBL" id="JAAALK010000081">
    <property type="protein sequence ID" value="KAG8088806.1"/>
    <property type="molecule type" value="Genomic_DNA"/>
</dbReference>
<dbReference type="AlphaFoldDB" id="A0A8J5WGT0"/>
<dbReference type="Proteomes" id="UP000729402">
    <property type="component" value="Unassembled WGS sequence"/>
</dbReference>
<sequence length="68" mass="7685">MSTSWTIWPCFANALPTFSSMCSFSLSLSYRLKPVAGIDNDSSRRWICADRSVWAQWRVVVVAVELLA</sequence>